<dbReference type="RefSeq" id="WP_133852714.1">
    <property type="nucleotide sequence ID" value="NZ_SNXZ01000006.1"/>
</dbReference>
<sequence>MREELAQEAAAIRDGAERDREVAILLAAATTNFPPDQLAALFSAAARRTTDPMIPGCALAETFLHGAMA</sequence>
<reference evidence="1 2" key="1">
    <citation type="submission" date="2019-03" db="EMBL/GenBank/DDBJ databases">
        <title>Genomic Encyclopedia of Type Strains, Phase IV (KMG-IV): sequencing the most valuable type-strain genomes for metagenomic binning, comparative biology and taxonomic classification.</title>
        <authorList>
            <person name="Goeker M."/>
        </authorList>
    </citation>
    <scope>NUCLEOTIDE SEQUENCE [LARGE SCALE GENOMIC DNA]</scope>
    <source>
        <strain evidence="1 2">DSM 45361</strain>
    </source>
</reference>
<comment type="caution">
    <text evidence="1">The sequence shown here is derived from an EMBL/GenBank/DDBJ whole genome shotgun (WGS) entry which is preliminary data.</text>
</comment>
<accession>A0A4R6S299</accession>
<name>A0A4R6S299_LABRH</name>
<proteinExistence type="predicted"/>
<keyword evidence="2" id="KW-1185">Reference proteome</keyword>
<evidence type="ECO:0000313" key="2">
    <source>
        <dbReference type="Proteomes" id="UP000295444"/>
    </source>
</evidence>
<protein>
    <submittedName>
        <fullName evidence="1">Uncharacterized protein</fullName>
    </submittedName>
</protein>
<evidence type="ECO:0000313" key="1">
    <source>
        <dbReference type="EMBL" id="TDP93692.1"/>
    </source>
</evidence>
<gene>
    <name evidence="1" type="ORF">EV186_10686</name>
</gene>
<organism evidence="1 2">
    <name type="scientific">Labedaea rhizosphaerae</name>
    <dbReference type="NCBI Taxonomy" id="598644"/>
    <lineage>
        <taxon>Bacteria</taxon>
        <taxon>Bacillati</taxon>
        <taxon>Actinomycetota</taxon>
        <taxon>Actinomycetes</taxon>
        <taxon>Pseudonocardiales</taxon>
        <taxon>Pseudonocardiaceae</taxon>
        <taxon>Labedaea</taxon>
    </lineage>
</organism>
<dbReference type="EMBL" id="SNXZ01000006">
    <property type="protein sequence ID" value="TDP93692.1"/>
    <property type="molecule type" value="Genomic_DNA"/>
</dbReference>
<dbReference type="AlphaFoldDB" id="A0A4R6S299"/>
<dbReference type="Proteomes" id="UP000295444">
    <property type="component" value="Unassembled WGS sequence"/>
</dbReference>